<name>A9NND4_PICSI</name>
<organism evidence="1">
    <name type="scientific">Picea sitchensis</name>
    <name type="common">Sitka spruce</name>
    <name type="synonym">Pinus sitchensis</name>
    <dbReference type="NCBI Taxonomy" id="3332"/>
    <lineage>
        <taxon>Eukaryota</taxon>
        <taxon>Viridiplantae</taxon>
        <taxon>Streptophyta</taxon>
        <taxon>Embryophyta</taxon>
        <taxon>Tracheophyta</taxon>
        <taxon>Spermatophyta</taxon>
        <taxon>Pinopsida</taxon>
        <taxon>Pinidae</taxon>
        <taxon>Conifers I</taxon>
        <taxon>Pinales</taxon>
        <taxon>Pinaceae</taxon>
        <taxon>Picea</taxon>
    </lineage>
</organism>
<protein>
    <submittedName>
        <fullName evidence="1">Uncharacterized protein</fullName>
    </submittedName>
</protein>
<sequence length="81" mass="9191">MCVSSNKGDTALERSERWLRRLPFQILQTHDSHCNQRVSGYAKNEARDRSSSDSSGRTIWQLGDGVIRSARTHLQGGGFWQ</sequence>
<dbReference type="EMBL" id="EF082792">
    <property type="protein sequence ID" value="ABK22145.1"/>
    <property type="molecule type" value="mRNA"/>
</dbReference>
<proteinExistence type="evidence at transcript level"/>
<dbReference type="AlphaFoldDB" id="A9NND4"/>
<accession>A9NND4</accession>
<evidence type="ECO:0000313" key="1">
    <source>
        <dbReference type="EMBL" id="ABK22145.1"/>
    </source>
</evidence>
<reference evidence="1" key="1">
    <citation type="journal article" date="2008" name="BMC Genomics">
        <title>A conifer genomics resource of 200,000 spruce (Picea spp.) ESTs and 6,464 high-quality, sequence-finished full-length cDNAs for Sitka spruce (Picea sitchensis).</title>
        <authorList>
            <person name="Ralph S.G."/>
            <person name="Chun H.J."/>
            <person name="Kolosova N."/>
            <person name="Cooper D."/>
            <person name="Oddy C."/>
            <person name="Ritland C.E."/>
            <person name="Kirkpatrick R."/>
            <person name="Moore R."/>
            <person name="Barber S."/>
            <person name="Holt R.A."/>
            <person name="Jones S.J."/>
            <person name="Marra M.A."/>
            <person name="Douglas C.J."/>
            <person name="Ritland K."/>
            <person name="Bohlmann J."/>
        </authorList>
    </citation>
    <scope>NUCLEOTIDE SEQUENCE</scope>
    <source>
        <tissue evidence="1">Green portion of the leader tissue</tissue>
    </source>
</reference>